<dbReference type="InterPro" id="IPR014718">
    <property type="entry name" value="GH-type_carb-bd"/>
</dbReference>
<evidence type="ECO:0008006" key="3">
    <source>
        <dbReference type="Google" id="ProtNLM"/>
    </source>
</evidence>
<dbReference type="SUPFAM" id="SSF74650">
    <property type="entry name" value="Galactose mutarotase-like"/>
    <property type="match status" value="1"/>
</dbReference>
<protein>
    <recommendedName>
        <fullName evidence="3">DUF4432 family protein</fullName>
    </recommendedName>
</protein>
<dbReference type="GO" id="GO:0003824">
    <property type="term" value="F:catalytic activity"/>
    <property type="evidence" value="ECO:0007669"/>
    <property type="project" value="InterPro"/>
</dbReference>
<dbReference type="Gene3D" id="2.70.98.10">
    <property type="match status" value="1"/>
</dbReference>
<organism evidence="1 2">
    <name type="scientific">Oceanispirochaeta crateris</name>
    <dbReference type="NCBI Taxonomy" id="2518645"/>
    <lineage>
        <taxon>Bacteria</taxon>
        <taxon>Pseudomonadati</taxon>
        <taxon>Spirochaetota</taxon>
        <taxon>Spirochaetia</taxon>
        <taxon>Spirochaetales</taxon>
        <taxon>Spirochaetaceae</taxon>
        <taxon>Oceanispirochaeta</taxon>
    </lineage>
</organism>
<dbReference type="OrthoDB" id="7335506at2"/>
<keyword evidence="2" id="KW-1185">Reference proteome</keyword>
<sequence>MLKNEKIKSAGNRDSVILGHDTLQVVIDAEKSMIPELNTRFRDGWINAHWQPWFRANSGLPWNNEENSPFWKVPLLYDIAGNFPCAPNFGPGHQLDEYDLPPHGFSAFETWEQEKPFSLPDSRGYSSISTLKEKTHPFRYKKTDMILNGQNVHYTDLEITNTGSKEEPYNCAWHNTVGPPFFESGCLIDNNAEKFKVIPEGGEFDTTARLAFGAETDSLEAVPLKKGGTANLRIVPGVIGHSDFITGAVPENCKLGWSSVVNPRLKLIYLSFFTGPAAIKENEIPLYFYDLWMNYGGRSYTPWAVRDGLTDQTFCLGAENATGYYANGLKQSIANDRLLGNPTHLMLPPGETRTLHYGVLFQEYTNGVLDEGVSSITTSENELILTGYNGKYITVQAEWDFQRLLN</sequence>
<evidence type="ECO:0000313" key="1">
    <source>
        <dbReference type="EMBL" id="QEN08352.1"/>
    </source>
</evidence>
<dbReference type="Proteomes" id="UP000324209">
    <property type="component" value="Chromosome"/>
</dbReference>
<dbReference type="AlphaFoldDB" id="A0A5C1QQF0"/>
<dbReference type="GO" id="GO:0005975">
    <property type="term" value="P:carbohydrate metabolic process"/>
    <property type="evidence" value="ECO:0007669"/>
    <property type="project" value="InterPro"/>
</dbReference>
<dbReference type="InterPro" id="IPR011013">
    <property type="entry name" value="Gal_mutarotase_sf_dom"/>
</dbReference>
<gene>
    <name evidence="1" type="ORF">EXM22_10260</name>
</gene>
<proteinExistence type="predicted"/>
<dbReference type="RefSeq" id="WP_149486432.1">
    <property type="nucleotide sequence ID" value="NZ_CP036150.1"/>
</dbReference>
<evidence type="ECO:0000313" key="2">
    <source>
        <dbReference type="Proteomes" id="UP000324209"/>
    </source>
</evidence>
<reference evidence="1 2" key="1">
    <citation type="submission" date="2019-02" db="EMBL/GenBank/DDBJ databases">
        <title>Complete Genome Sequence and Methylome Analysis of free living Spirochaetas.</title>
        <authorList>
            <person name="Fomenkov A."/>
            <person name="Dubinina G."/>
            <person name="Leshcheva N."/>
            <person name="Mikheeva N."/>
            <person name="Grabovich M."/>
            <person name="Vincze T."/>
            <person name="Roberts R.J."/>
        </authorList>
    </citation>
    <scope>NUCLEOTIDE SEQUENCE [LARGE SCALE GENOMIC DNA]</scope>
    <source>
        <strain evidence="1 2">K2</strain>
    </source>
</reference>
<dbReference type="EMBL" id="CP036150">
    <property type="protein sequence ID" value="QEN08352.1"/>
    <property type="molecule type" value="Genomic_DNA"/>
</dbReference>
<accession>A0A5C1QQF0</accession>
<name>A0A5C1QQF0_9SPIO</name>
<dbReference type="GO" id="GO:0030246">
    <property type="term" value="F:carbohydrate binding"/>
    <property type="evidence" value="ECO:0007669"/>
    <property type="project" value="InterPro"/>
</dbReference>
<dbReference type="KEGG" id="ock:EXM22_10260"/>